<feature type="domain" description="EGF-like" evidence="4">
    <location>
        <begin position="37"/>
        <end position="75"/>
    </location>
</feature>
<organism evidence="5 6">
    <name type="scientific">Nematostella vectensis</name>
    <name type="common">Starlet sea anemone</name>
    <dbReference type="NCBI Taxonomy" id="45351"/>
    <lineage>
        <taxon>Eukaryota</taxon>
        <taxon>Metazoa</taxon>
        <taxon>Cnidaria</taxon>
        <taxon>Anthozoa</taxon>
        <taxon>Hexacorallia</taxon>
        <taxon>Actiniaria</taxon>
        <taxon>Edwardsiidae</taxon>
        <taxon>Nematostella</taxon>
    </lineage>
</organism>
<comment type="similarity">
    <text evidence="1">Belongs to the EGF domain peptide family.</text>
</comment>
<dbReference type="PhylomeDB" id="A7RNC6"/>
<keyword evidence="2" id="KW-0245">EGF-like domain</keyword>
<feature type="signal peptide" evidence="3">
    <location>
        <begin position="1"/>
        <end position="24"/>
    </location>
</feature>
<accession>A7RNC6</accession>
<evidence type="ECO:0000256" key="1">
    <source>
        <dbReference type="ARBA" id="ARBA00006373"/>
    </source>
</evidence>
<dbReference type="EMBL" id="DS469522">
    <property type="protein sequence ID" value="EDO47040.1"/>
    <property type="molecule type" value="Genomic_DNA"/>
</dbReference>
<feature type="chain" id="PRO_5002711402" description="EGF-like domain-containing protein" evidence="3">
    <location>
        <begin position="25"/>
        <end position="109"/>
    </location>
</feature>
<protein>
    <recommendedName>
        <fullName evidence="4">EGF-like domain-containing protein</fullName>
    </recommendedName>
</protein>
<keyword evidence="3" id="KW-0732">Signal</keyword>
<evidence type="ECO:0000256" key="3">
    <source>
        <dbReference type="SAM" id="SignalP"/>
    </source>
</evidence>
<comment type="caution">
    <text evidence="2">Lacks conserved residue(s) required for the propagation of feature annotation.</text>
</comment>
<dbReference type="Proteomes" id="UP000001593">
    <property type="component" value="Unassembled WGS sequence"/>
</dbReference>
<dbReference type="Gene3D" id="2.10.25.10">
    <property type="entry name" value="Laminin"/>
    <property type="match status" value="1"/>
</dbReference>
<dbReference type="AlphaFoldDB" id="A7RNC6"/>
<dbReference type="InterPro" id="IPR000742">
    <property type="entry name" value="EGF"/>
</dbReference>
<evidence type="ECO:0000259" key="4">
    <source>
        <dbReference type="PROSITE" id="PS50026"/>
    </source>
</evidence>
<reference evidence="5 6" key="1">
    <citation type="journal article" date="2007" name="Science">
        <title>Sea anemone genome reveals ancestral eumetazoan gene repertoire and genomic organization.</title>
        <authorList>
            <person name="Putnam N.H."/>
            <person name="Srivastava M."/>
            <person name="Hellsten U."/>
            <person name="Dirks B."/>
            <person name="Chapman J."/>
            <person name="Salamov A."/>
            <person name="Terry A."/>
            <person name="Shapiro H."/>
            <person name="Lindquist E."/>
            <person name="Kapitonov V.V."/>
            <person name="Jurka J."/>
            <person name="Genikhovich G."/>
            <person name="Grigoriev I.V."/>
            <person name="Lucas S.M."/>
            <person name="Steele R.E."/>
            <person name="Finnerty J.R."/>
            <person name="Technau U."/>
            <person name="Martindale M.Q."/>
            <person name="Rokhsar D.S."/>
        </authorList>
    </citation>
    <scope>NUCLEOTIDE SEQUENCE [LARGE SCALE GENOMIC DNA]</scope>
    <source>
        <strain evidence="6">CH2 X CH6</strain>
    </source>
</reference>
<dbReference type="PROSITE" id="PS50026">
    <property type="entry name" value="EGF_3"/>
    <property type="match status" value="1"/>
</dbReference>
<dbReference type="SUPFAM" id="SSF57196">
    <property type="entry name" value="EGF/Laminin"/>
    <property type="match status" value="1"/>
</dbReference>
<sequence length="109" mass="12484">MEGWGPINKSAILLFKRLLYPVYFGQLMGTCPSKDKSADPCKPNPCKHDGYCVQVGQTGFRCLCQQTGYYGQHCHERCPSSEEVSKVFKTMWKSNNRKLMRKLLPCVLF</sequence>
<dbReference type="InParanoid" id="A7RNC6"/>
<dbReference type="Pfam" id="PF00008">
    <property type="entry name" value="EGF"/>
    <property type="match status" value="1"/>
</dbReference>
<evidence type="ECO:0000313" key="6">
    <source>
        <dbReference type="Proteomes" id="UP000001593"/>
    </source>
</evidence>
<evidence type="ECO:0000313" key="5">
    <source>
        <dbReference type="EMBL" id="EDO47040.1"/>
    </source>
</evidence>
<keyword evidence="6" id="KW-1185">Reference proteome</keyword>
<dbReference type="HOGENOM" id="CLU_2187027_0_0_1"/>
<name>A7RNC6_NEMVE</name>
<evidence type="ECO:0000256" key="2">
    <source>
        <dbReference type="PROSITE-ProRule" id="PRU00076"/>
    </source>
</evidence>
<gene>
    <name evidence="5" type="ORF">NEMVEDRAFT_v1g199659</name>
</gene>
<proteinExistence type="inferred from homology"/>